<dbReference type="Proteomes" id="UP000789901">
    <property type="component" value="Unassembled WGS sequence"/>
</dbReference>
<sequence length="90" mass="10304">VALCLECLILKQLTELVQNQGYCNECYQDINKLILSNDSGEGSSNFFIVTTEVLNQPIEDIKEKQPQDDTKMLVKNNKTLQYIIEHLEAK</sequence>
<evidence type="ECO:0000313" key="2">
    <source>
        <dbReference type="EMBL" id="CAG8844032.1"/>
    </source>
</evidence>
<evidence type="ECO:0000256" key="1">
    <source>
        <dbReference type="SAM" id="SignalP"/>
    </source>
</evidence>
<gene>
    <name evidence="2" type="ORF">GMARGA_LOCUS36867</name>
</gene>
<keyword evidence="1" id="KW-0732">Signal</keyword>
<evidence type="ECO:0000313" key="3">
    <source>
        <dbReference type="Proteomes" id="UP000789901"/>
    </source>
</evidence>
<accession>A0ABN7WZJ8</accession>
<keyword evidence="3" id="KW-1185">Reference proteome</keyword>
<proteinExistence type="predicted"/>
<feature type="non-terminal residue" evidence="2">
    <location>
        <position position="1"/>
    </location>
</feature>
<feature type="chain" id="PRO_5046569536" evidence="1">
    <location>
        <begin position="20"/>
        <end position="90"/>
    </location>
</feature>
<feature type="non-terminal residue" evidence="2">
    <location>
        <position position="90"/>
    </location>
</feature>
<feature type="signal peptide" evidence="1">
    <location>
        <begin position="1"/>
        <end position="19"/>
    </location>
</feature>
<organism evidence="2 3">
    <name type="scientific">Gigaspora margarita</name>
    <dbReference type="NCBI Taxonomy" id="4874"/>
    <lineage>
        <taxon>Eukaryota</taxon>
        <taxon>Fungi</taxon>
        <taxon>Fungi incertae sedis</taxon>
        <taxon>Mucoromycota</taxon>
        <taxon>Glomeromycotina</taxon>
        <taxon>Glomeromycetes</taxon>
        <taxon>Diversisporales</taxon>
        <taxon>Gigasporaceae</taxon>
        <taxon>Gigaspora</taxon>
    </lineage>
</organism>
<protein>
    <submittedName>
        <fullName evidence="2">32028_t:CDS:1</fullName>
    </submittedName>
</protein>
<name>A0ABN7WZJ8_GIGMA</name>
<dbReference type="EMBL" id="CAJVQB010074402">
    <property type="protein sequence ID" value="CAG8844032.1"/>
    <property type="molecule type" value="Genomic_DNA"/>
</dbReference>
<comment type="caution">
    <text evidence="2">The sequence shown here is derived from an EMBL/GenBank/DDBJ whole genome shotgun (WGS) entry which is preliminary data.</text>
</comment>
<reference evidence="2 3" key="1">
    <citation type="submission" date="2021-06" db="EMBL/GenBank/DDBJ databases">
        <authorList>
            <person name="Kallberg Y."/>
            <person name="Tangrot J."/>
            <person name="Rosling A."/>
        </authorList>
    </citation>
    <scope>NUCLEOTIDE SEQUENCE [LARGE SCALE GENOMIC DNA]</scope>
    <source>
        <strain evidence="2 3">120-4 pot B 10/14</strain>
    </source>
</reference>